<evidence type="ECO:0000313" key="2">
    <source>
        <dbReference type="Proteomes" id="UP001501600"/>
    </source>
</evidence>
<reference evidence="2" key="1">
    <citation type="journal article" date="2019" name="Int. J. Syst. Evol. Microbiol.">
        <title>The Global Catalogue of Microorganisms (GCM) 10K type strain sequencing project: providing services to taxonomists for standard genome sequencing and annotation.</title>
        <authorList>
            <consortium name="The Broad Institute Genomics Platform"/>
            <consortium name="The Broad Institute Genome Sequencing Center for Infectious Disease"/>
            <person name="Wu L."/>
            <person name="Ma J."/>
        </authorList>
    </citation>
    <scope>NUCLEOTIDE SEQUENCE [LARGE SCALE GENOMIC DNA]</scope>
    <source>
        <strain evidence="2">JCM 18720</strain>
    </source>
</reference>
<keyword evidence="2" id="KW-1185">Reference proteome</keyword>
<dbReference type="SUPFAM" id="SSF56784">
    <property type="entry name" value="HAD-like"/>
    <property type="match status" value="1"/>
</dbReference>
<sequence length="216" mass="23471">MAGRYELVIFDWDGTLMDSIGKIVACWQEAFMAMELAPPSAEILRSLIGLSTPASIERLAPQLSQPAQRRFCDLYRHHYRVAEQVPSELYPGVPELLSQLSDRGYTLAVATGKGRPGLDRVLAQTGLGPLFPHTRSASETHSKPDPAMVLELCQLNRVSPDRTLVVGDAWFDLEMARRAGADGVGVSYGAGTRSSLCSAGPKAIIDSPLQLLNHLD</sequence>
<dbReference type="PANTHER" id="PTHR43434">
    <property type="entry name" value="PHOSPHOGLYCOLATE PHOSPHATASE"/>
    <property type="match status" value="1"/>
</dbReference>
<dbReference type="NCBIfam" id="TIGR01549">
    <property type="entry name" value="HAD-SF-IA-v1"/>
    <property type="match status" value="1"/>
</dbReference>
<gene>
    <name evidence="1" type="ORF">GCM10025772_11440</name>
</gene>
<name>A0ABP9S1C3_9GAMM</name>
<comment type="caution">
    <text evidence="1">The sequence shown here is derived from an EMBL/GenBank/DDBJ whole genome shotgun (WGS) entry which is preliminary data.</text>
</comment>
<dbReference type="GO" id="GO:0016787">
    <property type="term" value="F:hydrolase activity"/>
    <property type="evidence" value="ECO:0007669"/>
    <property type="project" value="UniProtKB-KW"/>
</dbReference>
<dbReference type="InterPro" id="IPR006439">
    <property type="entry name" value="HAD-SF_hydro_IA"/>
</dbReference>
<organism evidence="1 2">
    <name type="scientific">Ferrimonas gelatinilytica</name>
    <dbReference type="NCBI Taxonomy" id="1255257"/>
    <lineage>
        <taxon>Bacteria</taxon>
        <taxon>Pseudomonadati</taxon>
        <taxon>Pseudomonadota</taxon>
        <taxon>Gammaproteobacteria</taxon>
        <taxon>Alteromonadales</taxon>
        <taxon>Ferrimonadaceae</taxon>
        <taxon>Ferrimonas</taxon>
    </lineage>
</organism>
<dbReference type="InterPro" id="IPR023214">
    <property type="entry name" value="HAD_sf"/>
</dbReference>
<protein>
    <submittedName>
        <fullName evidence="1">HAD family hydrolase</fullName>
    </submittedName>
</protein>
<dbReference type="EMBL" id="BAABLF010000006">
    <property type="protein sequence ID" value="GAA5189320.1"/>
    <property type="molecule type" value="Genomic_DNA"/>
</dbReference>
<dbReference type="Proteomes" id="UP001501600">
    <property type="component" value="Unassembled WGS sequence"/>
</dbReference>
<dbReference type="PANTHER" id="PTHR43434:SF24">
    <property type="entry name" value="HYDROLASE-RELATED"/>
    <property type="match status" value="1"/>
</dbReference>
<dbReference type="InterPro" id="IPR036412">
    <property type="entry name" value="HAD-like_sf"/>
</dbReference>
<dbReference type="Gene3D" id="1.10.150.240">
    <property type="entry name" value="Putative phosphatase, domain 2"/>
    <property type="match status" value="1"/>
</dbReference>
<keyword evidence="1" id="KW-0378">Hydrolase</keyword>
<dbReference type="Gene3D" id="3.40.50.1000">
    <property type="entry name" value="HAD superfamily/HAD-like"/>
    <property type="match status" value="1"/>
</dbReference>
<accession>A0ABP9S1C3</accession>
<proteinExistence type="predicted"/>
<dbReference type="InterPro" id="IPR023198">
    <property type="entry name" value="PGP-like_dom2"/>
</dbReference>
<dbReference type="InterPro" id="IPR050155">
    <property type="entry name" value="HAD-like_hydrolase_sf"/>
</dbReference>
<evidence type="ECO:0000313" key="1">
    <source>
        <dbReference type="EMBL" id="GAA5189320.1"/>
    </source>
</evidence>
<dbReference type="SFLD" id="SFLDG01129">
    <property type="entry name" value="C1.5:_HAD__Beta-PGM__Phosphata"/>
    <property type="match status" value="1"/>
</dbReference>
<dbReference type="InterPro" id="IPR041492">
    <property type="entry name" value="HAD_2"/>
</dbReference>
<dbReference type="SFLD" id="SFLDS00003">
    <property type="entry name" value="Haloacid_Dehalogenase"/>
    <property type="match status" value="1"/>
</dbReference>
<dbReference type="NCBIfam" id="TIGR01509">
    <property type="entry name" value="HAD-SF-IA-v3"/>
    <property type="match status" value="1"/>
</dbReference>
<dbReference type="Pfam" id="PF13419">
    <property type="entry name" value="HAD_2"/>
    <property type="match status" value="1"/>
</dbReference>
<dbReference type="RefSeq" id="WP_345316086.1">
    <property type="nucleotide sequence ID" value="NZ_BAABLF010000006.1"/>
</dbReference>
<dbReference type="SFLD" id="SFLDG01135">
    <property type="entry name" value="C1.5.6:_HAD__Beta-PGM__Phospha"/>
    <property type="match status" value="1"/>
</dbReference>